<accession>A0A5P1EB97</accession>
<feature type="domain" description="FAD-binding FR-type" evidence="7">
    <location>
        <begin position="311"/>
        <end position="421"/>
    </location>
</feature>
<evidence type="ECO:0000313" key="9">
    <source>
        <dbReference type="Proteomes" id="UP000243459"/>
    </source>
</evidence>
<dbReference type="OMA" id="HHIQDEM"/>
<dbReference type="SFLD" id="SFLDS00052">
    <property type="entry name" value="Ferric_Reductase_Domain"/>
    <property type="match status" value="1"/>
</dbReference>
<name>A0A5P1EB97_ASPOF</name>
<dbReference type="Gramene" id="ONK58795">
    <property type="protein sequence ID" value="ONK58795"/>
    <property type="gene ID" value="A4U43_C09F16720"/>
</dbReference>
<dbReference type="SUPFAM" id="SSF63380">
    <property type="entry name" value="Riboflavin synthase domain-like"/>
    <property type="match status" value="1"/>
</dbReference>
<evidence type="ECO:0000256" key="6">
    <source>
        <dbReference type="SAM" id="Phobius"/>
    </source>
</evidence>
<dbReference type="Pfam" id="PF08030">
    <property type="entry name" value="NAD_binding_6"/>
    <property type="match status" value="1"/>
</dbReference>
<dbReference type="InterPro" id="IPR013112">
    <property type="entry name" value="FAD-bd_8"/>
</dbReference>
<protein>
    <recommendedName>
        <fullName evidence="7">FAD-binding FR-type domain-containing protein</fullName>
    </recommendedName>
</protein>
<proteinExistence type="predicted"/>
<dbReference type="PROSITE" id="PS51384">
    <property type="entry name" value="FAD_FR"/>
    <property type="match status" value="1"/>
</dbReference>
<keyword evidence="5 6" id="KW-0472">Membrane</keyword>
<feature type="transmembrane region" description="Helical" evidence="6">
    <location>
        <begin position="12"/>
        <end position="30"/>
    </location>
</feature>
<feature type="transmembrane region" description="Helical" evidence="6">
    <location>
        <begin position="59"/>
        <end position="79"/>
    </location>
</feature>
<dbReference type="Pfam" id="PF01794">
    <property type="entry name" value="Ferric_reduct"/>
    <property type="match status" value="1"/>
</dbReference>
<dbReference type="SFLD" id="SFLDG01168">
    <property type="entry name" value="Ferric_reductase_subgroup_(FRE"/>
    <property type="match status" value="1"/>
</dbReference>
<evidence type="ECO:0000256" key="4">
    <source>
        <dbReference type="ARBA" id="ARBA00023002"/>
    </source>
</evidence>
<evidence type="ECO:0000313" key="8">
    <source>
        <dbReference type="EMBL" id="ONK58795.1"/>
    </source>
</evidence>
<feature type="transmembrane region" description="Helical" evidence="6">
    <location>
        <begin position="546"/>
        <end position="564"/>
    </location>
</feature>
<reference evidence="9" key="1">
    <citation type="journal article" date="2017" name="Nat. Commun.">
        <title>The asparagus genome sheds light on the origin and evolution of a young Y chromosome.</title>
        <authorList>
            <person name="Harkess A."/>
            <person name="Zhou J."/>
            <person name="Xu C."/>
            <person name="Bowers J.E."/>
            <person name="Van der Hulst R."/>
            <person name="Ayyampalayam S."/>
            <person name="Mercati F."/>
            <person name="Riccardi P."/>
            <person name="McKain M.R."/>
            <person name="Kakrana A."/>
            <person name="Tang H."/>
            <person name="Ray J."/>
            <person name="Groenendijk J."/>
            <person name="Arikit S."/>
            <person name="Mathioni S.M."/>
            <person name="Nakano M."/>
            <person name="Shan H."/>
            <person name="Telgmann-Rauber A."/>
            <person name="Kanno A."/>
            <person name="Yue Z."/>
            <person name="Chen H."/>
            <person name="Li W."/>
            <person name="Chen Y."/>
            <person name="Xu X."/>
            <person name="Zhang Y."/>
            <person name="Luo S."/>
            <person name="Chen H."/>
            <person name="Gao J."/>
            <person name="Mao Z."/>
            <person name="Pires J.C."/>
            <person name="Luo M."/>
            <person name="Kudrna D."/>
            <person name="Wing R.A."/>
            <person name="Meyers B.C."/>
            <person name="Yi K."/>
            <person name="Kong H."/>
            <person name="Lavrijsen P."/>
            <person name="Sunseri F."/>
            <person name="Falavigna A."/>
            <person name="Ye Y."/>
            <person name="Leebens-Mack J.H."/>
            <person name="Chen G."/>
        </authorList>
    </citation>
    <scope>NUCLEOTIDE SEQUENCE [LARGE SCALE GENOMIC DNA]</scope>
    <source>
        <strain evidence="9">cv. DH0086</strain>
    </source>
</reference>
<dbReference type="PANTHER" id="PTHR11972">
    <property type="entry name" value="NADPH OXIDASE"/>
    <property type="match status" value="1"/>
</dbReference>
<dbReference type="InterPro" id="IPR013130">
    <property type="entry name" value="Fe3_Rdtase_TM_dom"/>
</dbReference>
<feature type="transmembrane region" description="Helical" evidence="6">
    <location>
        <begin position="584"/>
        <end position="607"/>
    </location>
</feature>
<feature type="transmembrane region" description="Helical" evidence="6">
    <location>
        <begin position="157"/>
        <end position="177"/>
    </location>
</feature>
<dbReference type="GO" id="GO:0000293">
    <property type="term" value="F:ferric-chelate reductase activity"/>
    <property type="evidence" value="ECO:0007669"/>
    <property type="project" value="TreeGrafter"/>
</dbReference>
<keyword evidence="9" id="KW-1185">Reference proteome</keyword>
<evidence type="ECO:0000256" key="3">
    <source>
        <dbReference type="ARBA" id="ARBA00022989"/>
    </source>
</evidence>
<feature type="transmembrane region" description="Helical" evidence="6">
    <location>
        <begin position="236"/>
        <end position="255"/>
    </location>
</feature>
<dbReference type="InterPro" id="IPR039261">
    <property type="entry name" value="FNR_nucleotide-bd"/>
</dbReference>
<evidence type="ECO:0000256" key="5">
    <source>
        <dbReference type="ARBA" id="ARBA00023136"/>
    </source>
</evidence>
<feature type="transmembrane region" description="Helical" evidence="6">
    <location>
        <begin position="198"/>
        <end position="221"/>
    </location>
</feature>
<dbReference type="Gene3D" id="3.40.50.80">
    <property type="entry name" value="Nucleotide-binding domain of ferredoxin-NADP reductase (FNR) module"/>
    <property type="match status" value="2"/>
</dbReference>
<dbReference type="OrthoDB" id="167398at2759"/>
<dbReference type="SUPFAM" id="SSF52343">
    <property type="entry name" value="Ferredoxin reductase-like, C-terminal NADP-linked domain"/>
    <property type="match status" value="1"/>
</dbReference>
<dbReference type="InterPro" id="IPR050369">
    <property type="entry name" value="RBOH/FRE"/>
</dbReference>
<sequence>MKMVSKSIQITFLKILIGLILGAWCCVWILKPTQLWKKSWHKAEDWADSTFTGESGINVLVFCFPLLAVAVLGYIYLHLYAKEGRIRKKAYFIGKFSNPIIPRSPMGIISGCELMASALFIMFLAWTYYSNVASDFKKLTPSKSIPLNRRQLKVMSLGVRFGSLSEACLALLLIPVLRGMALFNICGIQFEASIRYHIWIGNAIMFFSVLHGTIIMCVWGSKHSLWMEITRWQRTGRVYLAGAITLGILVIIWITSLPQLRRKNFQFFYLTHHFYALFLIFFLLHAGAGHFYLVFSGVLLFALDKILRVIQSRRTTCLISARILPCEAVELTLPKDPCMQYNPTSTLFVKIPSISNFQWHPFSITSSSNMEDDRLSLLIKCQGSWTNSLYHKLKSIGDSTSDDVKNFAVAVEGPYGPMNFPYHRYDSLILIAGGSGITPFLSILQDVASRNGRMNNYCKKVQLIYAVRKTQDLSMLTPISSVLLKEPADLGRVQLRLFVTKGKEGSRTSVEELLLEVSQLKTINLGEGSSSDRVPRPESSLSKATITGLASIVFLVALVCLTHVFVHQSKRNSLNKTPSWISDLLIICSFIIATSCSTTMVTILYMWKKTTKPSDKNSRSFSMNSERIQDVPKHEISYGQRPNLTEMLLEHIREAGESKVGVFVCGPDSMHESVASFCTKYYQKSGRKSKCLYEFHSINFSL</sequence>
<keyword evidence="3 6" id="KW-1133">Transmembrane helix</keyword>
<dbReference type="InterPro" id="IPR017927">
    <property type="entry name" value="FAD-bd_FR_type"/>
</dbReference>
<keyword evidence="4" id="KW-0560">Oxidoreductase</keyword>
<dbReference type="CDD" id="cd06186">
    <property type="entry name" value="NOX_Duox_like_FAD_NADP"/>
    <property type="match status" value="1"/>
</dbReference>
<evidence type="ECO:0000256" key="1">
    <source>
        <dbReference type="ARBA" id="ARBA00004141"/>
    </source>
</evidence>
<dbReference type="InterPro" id="IPR013121">
    <property type="entry name" value="Fe_red_NAD-bd_6"/>
</dbReference>
<dbReference type="AlphaFoldDB" id="A0A5P1EB97"/>
<dbReference type="GO" id="GO:0005886">
    <property type="term" value="C:plasma membrane"/>
    <property type="evidence" value="ECO:0007669"/>
    <property type="project" value="TreeGrafter"/>
</dbReference>
<dbReference type="EMBL" id="CM007389">
    <property type="protein sequence ID" value="ONK58795.1"/>
    <property type="molecule type" value="Genomic_DNA"/>
</dbReference>
<comment type="subcellular location">
    <subcellularLocation>
        <location evidence="1">Membrane</location>
        <topology evidence="1">Multi-pass membrane protein</topology>
    </subcellularLocation>
</comment>
<evidence type="ECO:0000259" key="7">
    <source>
        <dbReference type="PROSITE" id="PS51384"/>
    </source>
</evidence>
<gene>
    <name evidence="8" type="ORF">A4U43_C09F16720</name>
</gene>
<keyword evidence="2 6" id="KW-0812">Transmembrane</keyword>
<dbReference type="Proteomes" id="UP000243459">
    <property type="component" value="Chromosome 9"/>
</dbReference>
<dbReference type="Pfam" id="PF08022">
    <property type="entry name" value="FAD_binding_8"/>
    <property type="match status" value="1"/>
</dbReference>
<dbReference type="PANTHER" id="PTHR11972:SF155">
    <property type="entry name" value="FERRIC REDUCTION OXIDASE 8, MITOCHONDRIAL"/>
    <property type="match status" value="1"/>
</dbReference>
<dbReference type="InterPro" id="IPR017938">
    <property type="entry name" value="Riboflavin_synthase-like_b-brl"/>
</dbReference>
<evidence type="ECO:0000256" key="2">
    <source>
        <dbReference type="ARBA" id="ARBA00022692"/>
    </source>
</evidence>
<feature type="transmembrane region" description="Helical" evidence="6">
    <location>
        <begin position="108"/>
        <end position="129"/>
    </location>
</feature>
<organism evidence="8 9">
    <name type="scientific">Asparagus officinalis</name>
    <name type="common">Garden asparagus</name>
    <dbReference type="NCBI Taxonomy" id="4686"/>
    <lineage>
        <taxon>Eukaryota</taxon>
        <taxon>Viridiplantae</taxon>
        <taxon>Streptophyta</taxon>
        <taxon>Embryophyta</taxon>
        <taxon>Tracheophyta</taxon>
        <taxon>Spermatophyta</taxon>
        <taxon>Magnoliopsida</taxon>
        <taxon>Liliopsida</taxon>
        <taxon>Asparagales</taxon>
        <taxon>Asparagaceae</taxon>
        <taxon>Asparagoideae</taxon>
        <taxon>Asparagus</taxon>
    </lineage>
</organism>